<gene>
    <name evidence="4" type="ORF">VFH_IV168960</name>
</gene>
<feature type="domain" description="Glycine radical" evidence="3">
    <location>
        <begin position="1"/>
        <end position="71"/>
    </location>
</feature>
<dbReference type="InterPro" id="IPR001150">
    <property type="entry name" value="Gly_radical"/>
</dbReference>
<accession>A0AAV1AME4</accession>
<dbReference type="Proteomes" id="UP001157006">
    <property type="component" value="Chromosome 4"/>
</dbReference>
<name>A0AAV1AME4_VICFA</name>
<comment type="caution">
    <text evidence="2">Lacks conserved residue(s) required for the propagation of feature annotation.</text>
</comment>
<protein>
    <recommendedName>
        <fullName evidence="3">Glycine radical domain-containing protein</fullName>
    </recommendedName>
</protein>
<proteinExistence type="predicted"/>
<evidence type="ECO:0000256" key="1">
    <source>
        <dbReference type="ARBA" id="ARBA00022818"/>
    </source>
</evidence>
<evidence type="ECO:0000256" key="2">
    <source>
        <dbReference type="PROSITE-ProRule" id="PRU00493"/>
    </source>
</evidence>
<reference evidence="4 5" key="1">
    <citation type="submission" date="2023-01" db="EMBL/GenBank/DDBJ databases">
        <authorList>
            <person name="Kreplak J."/>
        </authorList>
    </citation>
    <scope>NUCLEOTIDE SEQUENCE [LARGE SCALE GENOMIC DNA]</scope>
</reference>
<evidence type="ECO:0000313" key="4">
    <source>
        <dbReference type="EMBL" id="CAI8610170.1"/>
    </source>
</evidence>
<keyword evidence="1" id="KW-0556">Organic radical</keyword>
<organism evidence="4 5">
    <name type="scientific">Vicia faba</name>
    <name type="common">Broad bean</name>
    <name type="synonym">Faba vulgaris</name>
    <dbReference type="NCBI Taxonomy" id="3906"/>
    <lineage>
        <taxon>Eukaryota</taxon>
        <taxon>Viridiplantae</taxon>
        <taxon>Streptophyta</taxon>
        <taxon>Embryophyta</taxon>
        <taxon>Tracheophyta</taxon>
        <taxon>Spermatophyta</taxon>
        <taxon>Magnoliopsida</taxon>
        <taxon>eudicotyledons</taxon>
        <taxon>Gunneridae</taxon>
        <taxon>Pentapetalae</taxon>
        <taxon>rosids</taxon>
        <taxon>fabids</taxon>
        <taxon>Fabales</taxon>
        <taxon>Fabaceae</taxon>
        <taxon>Papilionoideae</taxon>
        <taxon>50 kb inversion clade</taxon>
        <taxon>NPAAA clade</taxon>
        <taxon>Hologalegina</taxon>
        <taxon>IRL clade</taxon>
        <taxon>Fabeae</taxon>
        <taxon>Vicia</taxon>
    </lineage>
</organism>
<sequence length="103" mass="11824">MDMKGKGAQINAVSEELNLLDSKRHIERFQKYDACYARYLMAKYERIVTMDTDMTAEKQTEEIIRTSNSSLFKDSCYKPIVGVVVEDGSSSGKKKRKRDAYNV</sequence>
<dbReference type="AlphaFoldDB" id="A0AAV1AME4"/>
<evidence type="ECO:0000313" key="5">
    <source>
        <dbReference type="Proteomes" id="UP001157006"/>
    </source>
</evidence>
<dbReference type="EMBL" id="OX451739">
    <property type="protein sequence ID" value="CAI8610170.1"/>
    <property type="molecule type" value="Genomic_DNA"/>
</dbReference>
<dbReference type="GO" id="GO:0003824">
    <property type="term" value="F:catalytic activity"/>
    <property type="evidence" value="ECO:0007669"/>
    <property type="project" value="InterPro"/>
</dbReference>
<evidence type="ECO:0000259" key="3">
    <source>
        <dbReference type="PROSITE" id="PS51149"/>
    </source>
</evidence>
<dbReference type="PROSITE" id="PS51149">
    <property type="entry name" value="GLY_RADICAL_2"/>
    <property type="match status" value="1"/>
</dbReference>
<keyword evidence="5" id="KW-1185">Reference proteome</keyword>